<dbReference type="GeneID" id="63761088"/>
<sequence>MWPSTSREYLFERCFPASKLIICPLHWFEFRPNWPSIQNVRSHASYRGSPSQNSYFAALGFVPVAAQFHIFRILANFNKPATGEDVLAAYKSTFDSADATAPVPSVVLVRRSPKDIFLLWSLT</sequence>
<name>A0A1L9TYG9_9EURO</name>
<proteinExistence type="predicted"/>
<protein>
    <submittedName>
        <fullName evidence="1">Uncharacterized protein</fullName>
    </submittedName>
</protein>
<evidence type="ECO:0000313" key="1">
    <source>
        <dbReference type="EMBL" id="OJJ64484.1"/>
    </source>
</evidence>
<organism evidence="1 2">
    <name type="scientific">Aspergillus sydowii CBS 593.65</name>
    <dbReference type="NCBI Taxonomy" id="1036612"/>
    <lineage>
        <taxon>Eukaryota</taxon>
        <taxon>Fungi</taxon>
        <taxon>Dikarya</taxon>
        <taxon>Ascomycota</taxon>
        <taxon>Pezizomycotina</taxon>
        <taxon>Eurotiomycetes</taxon>
        <taxon>Eurotiomycetidae</taxon>
        <taxon>Eurotiales</taxon>
        <taxon>Aspergillaceae</taxon>
        <taxon>Aspergillus</taxon>
        <taxon>Aspergillus subgen. Nidulantes</taxon>
    </lineage>
</organism>
<dbReference type="VEuPathDB" id="FungiDB:ASPSYDRAFT_327667"/>
<reference evidence="2" key="1">
    <citation type="journal article" date="2017" name="Genome Biol.">
        <title>Comparative genomics reveals high biological diversity and specific adaptations in the industrially and medically important fungal genus Aspergillus.</title>
        <authorList>
            <person name="de Vries R.P."/>
            <person name="Riley R."/>
            <person name="Wiebenga A."/>
            <person name="Aguilar-Osorio G."/>
            <person name="Amillis S."/>
            <person name="Uchima C.A."/>
            <person name="Anderluh G."/>
            <person name="Asadollahi M."/>
            <person name="Askin M."/>
            <person name="Barry K."/>
            <person name="Battaglia E."/>
            <person name="Bayram O."/>
            <person name="Benocci T."/>
            <person name="Braus-Stromeyer S.A."/>
            <person name="Caldana C."/>
            <person name="Canovas D."/>
            <person name="Cerqueira G.C."/>
            <person name="Chen F."/>
            <person name="Chen W."/>
            <person name="Choi C."/>
            <person name="Clum A."/>
            <person name="Dos Santos R.A."/>
            <person name="Damasio A.R."/>
            <person name="Diallinas G."/>
            <person name="Emri T."/>
            <person name="Fekete E."/>
            <person name="Flipphi M."/>
            <person name="Freyberg S."/>
            <person name="Gallo A."/>
            <person name="Gournas C."/>
            <person name="Habgood R."/>
            <person name="Hainaut M."/>
            <person name="Harispe M.L."/>
            <person name="Henrissat B."/>
            <person name="Hilden K.S."/>
            <person name="Hope R."/>
            <person name="Hossain A."/>
            <person name="Karabika E."/>
            <person name="Karaffa L."/>
            <person name="Karanyi Z."/>
            <person name="Krasevec N."/>
            <person name="Kuo A."/>
            <person name="Kusch H."/>
            <person name="LaButti K."/>
            <person name="Lagendijk E.L."/>
            <person name="Lapidus A."/>
            <person name="Levasseur A."/>
            <person name="Lindquist E."/>
            <person name="Lipzen A."/>
            <person name="Logrieco A.F."/>
            <person name="MacCabe A."/>
            <person name="Maekelae M.R."/>
            <person name="Malavazi I."/>
            <person name="Melin P."/>
            <person name="Meyer V."/>
            <person name="Mielnichuk N."/>
            <person name="Miskei M."/>
            <person name="Molnar A.P."/>
            <person name="Mule G."/>
            <person name="Ngan C.Y."/>
            <person name="Orejas M."/>
            <person name="Orosz E."/>
            <person name="Ouedraogo J.P."/>
            <person name="Overkamp K.M."/>
            <person name="Park H.-S."/>
            <person name="Perrone G."/>
            <person name="Piumi F."/>
            <person name="Punt P.J."/>
            <person name="Ram A.F."/>
            <person name="Ramon A."/>
            <person name="Rauscher S."/>
            <person name="Record E."/>
            <person name="Riano-Pachon D.M."/>
            <person name="Robert V."/>
            <person name="Roehrig J."/>
            <person name="Ruller R."/>
            <person name="Salamov A."/>
            <person name="Salih N.S."/>
            <person name="Samson R.A."/>
            <person name="Sandor E."/>
            <person name="Sanguinetti M."/>
            <person name="Schuetze T."/>
            <person name="Sepcic K."/>
            <person name="Shelest E."/>
            <person name="Sherlock G."/>
            <person name="Sophianopoulou V."/>
            <person name="Squina F.M."/>
            <person name="Sun H."/>
            <person name="Susca A."/>
            <person name="Todd R.B."/>
            <person name="Tsang A."/>
            <person name="Unkles S.E."/>
            <person name="van de Wiele N."/>
            <person name="van Rossen-Uffink D."/>
            <person name="Oliveira J.V."/>
            <person name="Vesth T.C."/>
            <person name="Visser J."/>
            <person name="Yu J.-H."/>
            <person name="Zhou M."/>
            <person name="Andersen M.R."/>
            <person name="Archer D.B."/>
            <person name="Baker S.E."/>
            <person name="Benoit I."/>
            <person name="Brakhage A.A."/>
            <person name="Braus G.H."/>
            <person name="Fischer R."/>
            <person name="Frisvad J.C."/>
            <person name="Goldman G.H."/>
            <person name="Houbraken J."/>
            <person name="Oakley B."/>
            <person name="Pocsi I."/>
            <person name="Scazzocchio C."/>
            <person name="Seiboth B."/>
            <person name="vanKuyk P.A."/>
            <person name="Wortman J."/>
            <person name="Dyer P.S."/>
            <person name="Grigoriev I.V."/>
        </authorList>
    </citation>
    <scope>NUCLEOTIDE SEQUENCE [LARGE SCALE GENOMIC DNA]</scope>
    <source>
        <strain evidence="2">CBS 593.65</strain>
    </source>
</reference>
<gene>
    <name evidence="1" type="ORF">ASPSYDRAFT_327667</name>
</gene>
<dbReference type="RefSeq" id="XP_040708290.1">
    <property type="nucleotide sequence ID" value="XM_040845015.1"/>
</dbReference>
<dbReference type="Proteomes" id="UP000184356">
    <property type="component" value="Unassembled WGS sequence"/>
</dbReference>
<evidence type="ECO:0000313" key="2">
    <source>
        <dbReference type="Proteomes" id="UP000184356"/>
    </source>
</evidence>
<dbReference type="EMBL" id="KV878582">
    <property type="protein sequence ID" value="OJJ64484.1"/>
    <property type="molecule type" value="Genomic_DNA"/>
</dbReference>
<keyword evidence="2" id="KW-1185">Reference proteome</keyword>
<dbReference type="AlphaFoldDB" id="A0A1L9TYG9"/>
<accession>A0A1L9TYG9</accession>
<dbReference type="OrthoDB" id="10546980at2759"/>